<evidence type="ECO:0000313" key="6">
    <source>
        <dbReference type="EMBL" id="MBY19996.1"/>
    </source>
</evidence>
<proteinExistence type="predicted"/>
<dbReference type="EMBL" id="GGMR01007377">
    <property type="protein sequence ID" value="MBY19996.1"/>
    <property type="molecule type" value="Transcribed_RNA"/>
</dbReference>
<keyword evidence="1" id="KW-0156">Chromatin regulator</keyword>
<keyword evidence="2" id="KW-0805">Transcription regulation</keyword>
<dbReference type="InterPro" id="IPR052406">
    <property type="entry name" value="Chromatin_Remodeling_Comp"/>
</dbReference>
<keyword evidence="3" id="KW-0804">Transcription</keyword>
<name>A0A2S2NTB8_SCHGA</name>
<gene>
    <name evidence="6" type="primary">ARID2</name>
    <name evidence="6" type="ORF">g.156583</name>
</gene>
<evidence type="ECO:0000259" key="5">
    <source>
        <dbReference type="PROSITE" id="PS51526"/>
    </source>
</evidence>
<evidence type="ECO:0000256" key="3">
    <source>
        <dbReference type="ARBA" id="ARBA00023163"/>
    </source>
</evidence>
<evidence type="ECO:0000256" key="2">
    <source>
        <dbReference type="ARBA" id="ARBA00023015"/>
    </source>
</evidence>
<dbReference type="PROSITE" id="PS51526">
    <property type="entry name" value="RFX_DBD"/>
    <property type="match status" value="1"/>
</dbReference>
<keyword evidence="4" id="KW-0539">Nucleus</keyword>
<dbReference type="AlphaFoldDB" id="A0A2S2NTB8"/>
<reference evidence="6" key="1">
    <citation type="submission" date="2018-04" db="EMBL/GenBank/DDBJ databases">
        <title>Transcriptome of Schizaphis graminum biotype I.</title>
        <authorList>
            <person name="Scully E.D."/>
            <person name="Geib S.M."/>
            <person name="Palmer N.A."/>
            <person name="Koch K."/>
            <person name="Bradshaw J."/>
            <person name="Heng-Moss T."/>
            <person name="Sarath G."/>
        </authorList>
    </citation>
    <scope>NUCLEOTIDE SEQUENCE</scope>
</reference>
<dbReference type="InterPro" id="IPR003150">
    <property type="entry name" value="DNA-bd_RFX"/>
</dbReference>
<sequence>MRVIETVTTPSTTTFAAESAPKTHMMAAPSVPPPSNASQHLISTFTSQNVLPLPTPAVANPVILPNAPSAVPVMSTTLNTFTSVTPTGPPPPPPVQSVASPKIMVPVTMTVTTNSAVVSTNQTSPSVPQPANMIQQENEQFALNWIRAVLEVCPTPGRGIDQAELYKLYMTACARAGRRGVIAPLHFPRCVKAVFGPGVGPKSVKLAQSQGGIAMEPPTQIIAYEGIQVRSKPLSFPINTPLVVTQSTSVTPSSIPTSPILKAQLSAPATNVQQNSPLIKREILGKTIQNPVSSTSTANETSVITTVASATVSQSDGTLLSNSNTSLIKTLLASKVCDPKLNVPSATIKLSNNESCTLYASSQNCNSSVITEVAQRQQQQKILQQQNNSTTTFASASSIVPKQTARINGIRTTTPDVSDKRITSQINYK</sequence>
<protein>
    <submittedName>
        <fullName evidence="6">AT-rich interactive domain-containing protein 2</fullName>
    </submittedName>
</protein>
<accession>A0A2S2NTB8</accession>
<dbReference type="GO" id="GO:0006325">
    <property type="term" value="P:chromatin organization"/>
    <property type="evidence" value="ECO:0007669"/>
    <property type="project" value="UniProtKB-KW"/>
</dbReference>
<evidence type="ECO:0000256" key="1">
    <source>
        <dbReference type="ARBA" id="ARBA00022853"/>
    </source>
</evidence>
<dbReference type="GO" id="GO:0003677">
    <property type="term" value="F:DNA binding"/>
    <property type="evidence" value="ECO:0007669"/>
    <property type="project" value="InterPro"/>
</dbReference>
<dbReference type="PANTHER" id="PTHR22970:SF14">
    <property type="entry name" value="AT-RICH INTERACTIVE DOMAIN-CONTAINING PROTEIN 2"/>
    <property type="match status" value="1"/>
</dbReference>
<evidence type="ECO:0000256" key="4">
    <source>
        <dbReference type="ARBA" id="ARBA00023242"/>
    </source>
</evidence>
<dbReference type="PANTHER" id="PTHR22970">
    <property type="entry name" value="AT-RICH INTERACTIVE DOMAIN-CONTAINING PROTEIN 2"/>
    <property type="match status" value="1"/>
</dbReference>
<dbReference type="GO" id="GO:0006355">
    <property type="term" value="P:regulation of DNA-templated transcription"/>
    <property type="evidence" value="ECO:0007669"/>
    <property type="project" value="InterPro"/>
</dbReference>
<organism evidence="6">
    <name type="scientific">Schizaphis graminum</name>
    <name type="common">Green bug aphid</name>
    <dbReference type="NCBI Taxonomy" id="13262"/>
    <lineage>
        <taxon>Eukaryota</taxon>
        <taxon>Metazoa</taxon>
        <taxon>Ecdysozoa</taxon>
        <taxon>Arthropoda</taxon>
        <taxon>Hexapoda</taxon>
        <taxon>Insecta</taxon>
        <taxon>Pterygota</taxon>
        <taxon>Neoptera</taxon>
        <taxon>Paraneoptera</taxon>
        <taxon>Hemiptera</taxon>
        <taxon>Sternorrhyncha</taxon>
        <taxon>Aphidomorpha</taxon>
        <taxon>Aphidoidea</taxon>
        <taxon>Aphididae</taxon>
        <taxon>Aphidini</taxon>
        <taxon>Schizaphis</taxon>
    </lineage>
</organism>
<feature type="domain" description="RFX-type winged-helix" evidence="5">
    <location>
        <begin position="142"/>
        <end position="231"/>
    </location>
</feature>